<accession>A0A382H9P1</accession>
<dbReference type="EMBL" id="UINC01059942">
    <property type="protein sequence ID" value="SVB83912.1"/>
    <property type="molecule type" value="Genomic_DNA"/>
</dbReference>
<protein>
    <submittedName>
        <fullName evidence="1">Uncharacterized protein</fullName>
    </submittedName>
</protein>
<gene>
    <name evidence="1" type="ORF">METZ01_LOCUS236766</name>
</gene>
<organism evidence="1">
    <name type="scientific">marine metagenome</name>
    <dbReference type="NCBI Taxonomy" id="408172"/>
    <lineage>
        <taxon>unclassified sequences</taxon>
        <taxon>metagenomes</taxon>
        <taxon>ecological metagenomes</taxon>
    </lineage>
</organism>
<dbReference type="AlphaFoldDB" id="A0A382H9P1"/>
<proteinExistence type="predicted"/>
<reference evidence="1" key="1">
    <citation type="submission" date="2018-05" db="EMBL/GenBank/DDBJ databases">
        <authorList>
            <person name="Lanie J.A."/>
            <person name="Ng W.-L."/>
            <person name="Kazmierczak K.M."/>
            <person name="Andrzejewski T.M."/>
            <person name="Davidsen T.M."/>
            <person name="Wayne K.J."/>
            <person name="Tettelin H."/>
            <person name="Glass J.I."/>
            <person name="Rusch D."/>
            <person name="Podicherti R."/>
            <person name="Tsui H.-C.T."/>
            <person name="Winkler M.E."/>
        </authorList>
    </citation>
    <scope>NUCLEOTIDE SEQUENCE</scope>
</reference>
<evidence type="ECO:0000313" key="1">
    <source>
        <dbReference type="EMBL" id="SVB83912.1"/>
    </source>
</evidence>
<sequence length="48" mass="5837">MHKFSNNALWNNPDLLIGNMYDLYLFYCLKHVIEQNHNEELILPKKFN</sequence>
<name>A0A382H9P1_9ZZZZ</name>